<protein>
    <submittedName>
        <fullName evidence="1">Uncharacterized protein</fullName>
    </submittedName>
</protein>
<evidence type="ECO:0000313" key="3">
    <source>
        <dbReference type="Proteomes" id="UP000180175"/>
    </source>
</evidence>
<evidence type="ECO:0000313" key="1">
    <source>
        <dbReference type="EMBL" id="OIJ09022.1"/>
    </source>
</evidence>
<dbReference type="KEGG" id="aia:AWH56_005120"/>
<reference evidence="2 3" key="3">
    <citation type="journal article" date="2019" name="Int. J. Syst. Evol. Microbiol.">
        <title>Anaerobacillus isosaccharinicus sp. nov., an alkaliphilic bacterium which degrades isosaccharinic acid.</title>
        <authorList>
            <person name="Bassil N.M."/>
            <person name="Lloyd J.R."/>
        </authorList>
    </citation>
    <scope>NUCLEOTIDE SEQUENCE [LARGE SCALE GENOMIC DNA]</scope>
    <source>
        <strain evidence="2 3">NB2006</strain>
    </source>
</reference>
<sequence length="66" mass="8144">MRYKFLYYEIVRGEKLITVLDFQEARTIRFDLEALQSDQLEEDLKAYMRTIWKSHVMNSQFEYKSK</sequence>
<reference evidence="2 3" key="2">
    <citation type="journal article" date="2017" name="Genome Announc.">
        <title>Draft Genome Sequences of Four Alkaliphilic Bacteria Belonging to the Anaerobacillus Genus.</title>
        <authorList>
            <person name="Bassil N.M."/>
            <person name="Lloyd J.R."/>
        </authorList>
    </citation>
    <scope>NUCLEOTIDE SEQUENCE [LARGE SCALE GENOMIC DNA]</scope>
    <source>
        <strain evidence="2 3">NB2006</strain>
    </source>
</reference>
<name>A0A1S2L944_9BACI</name>
<reference evidence="2" key="4">
    <citation type="submission" date="2020-10" db="EMBL/GenBank/DDBJ databases">
        <authorList>
            <person name="Bassil N.M."/>
            <person name="Lloyd J.R."/>
        </authorList>
    </citation>
    <scope>NUCLEOTIDE SEQUENCE</scope>
    <source>
        <strain evidence="2">NB2006</strain>
    </source>
</reference>
<dbReference type="RefSeq" id="WP_071318359.1">
    <property type="nucleotide sequence ID" value="NZ_CP063356.2"/>
</dbReference>
<gene>
    <name evidence="2" type="ORF">AWH56_005120</name>
    <name evidence="1" type="ORF">AWH56_18075</name>
</gene>
<proteinExistence type="predicted"/>
<dbReference type="EMBL" id="CP063356">
    <property type="protein sequence ID" value="QOY37029.1"/>
    <property type="molecule type" value="Genomic_DNA"/>
</dbReference>
<organism evidence="1 3">
    <name type="scientific">Anaerobacillus isosaccharinicus</name>
    <dbReference type="NCBI Taxonomy" id="1532552"/>
    <lineage>
        <taxon>Bacteria</taxon>
        <taxon>Bacillati</taxon>
        <taxon>Bacillota</taxon>
        <taxon>Bacilli</taxon>
        <taxon>Bacillales</taxon>
        <taxon>Bacillaceae</taxon>
        <taxon>Anaerobacillus</taxon>
    </lineage>
</organism>
<accession>A0A1S2L944</accession>
<dbReference type="EMBL" id="LQXD01000157">
    <property type="protein sequence ID" value="OIJ09022.1"/>
    <property type="molecule type" value="Genomic_DNA"/>
</dbReference>
<keyword evidence="3" id="KW-1185">Reference proteome</keyword>
<dbReference type="Proteomes" id="UP000180175">
    <property type="component" value="Chromosome"/>
</dbReference>
<evidence type="ECO:0000313" key="2">
    <source>
        <dbReference type="EMBL" id="QOY37029.1"/>
    </source>
</evidence>
<dbReference type="AlphaFoldDB" id="A0A1S2L944"/>
<reference evidence="1 3" key="1">
    <citation type="submission" date="2016-10" db="EMBL/GenBank/DDBJ databases">
        <title>Draft genome sequences of four alkaliphilic bacteria belonging to the Anaerobacillus genus.</title>
        <authorList>
            <person name="Bassil N.M."/>
            <person name="Lloyd J.R."/>
        </authorList>
    </citation>
    <scope>NUCLEOTIDE SEQUENCE [LARGE SCALE GENOMIC DNA]</scope>
    <source>
        <strain evidence="1 3">NB2006</strain>
    </source>
</reference>